<gene>
    <name evidence="2" type="ORF">K493DRAFT_306973</name>
</gene>
<accession>A0A1Y1XMW6</accession>
<evidence type="ECO:0000256" key="1">
    <source>
        <dbReference type="SAM" id="MobiDB-lite"/>
    </source>
</evidence>
<keyword evidence="3" id="KW-1185">Reference proteome</keyword>
<protein>
    <submittedName>
        <fullName evidence="2">Uncharacterized protein</fullName>
    </submittedName>
</protein>
<proteinExistence type="predicted"/>
<dbReference type="EMBL" id="MCFE01000559">
    <property type="protein sequence ID" value="ORX87015.1"/>
    <property type="molecule type" value="Genomic_DNA"/>
</dbReference>
<reference evidence="2 3" key="1">
    <citation type="submission" date="2016-07" db="EMBL/GenBank/DDBJ databases">
        <title>Pervasive Adenine N6-methylation of Active Genes in Fungi.</title>
        <authorList>
            <consortium name="DOE Joint Genome Institute"/>
            <person name="Mondo S.J."/>
            <person name="Dannebaum R.O."/>
            <person name="Kuo R.C."/>
            <person name="Labutti K."/>
            <person name="Haridas S."/>
            <person name="Kuo A."/>
            <person name="Salamov A."/>
            <person name="Ahrendt S.R."/>
            <person name="Lipzen A."/>
            <person name="Sullivan W."/>
            <person name="Andreopoulos W.B."/>
            <person name="Clum A."/>
            <person name="Lindquist E."/>
            <person name="Daum C."/>
            <person name="Ramamoorthy G.K."/>
            <person name="Gryganskyi A."/>
            <person name="Culley D."/>
            <person name="Magnuson J.K."/>
            <person name="James T.Y."/>
            <person name="O'Malley M.A."/>
            <person name="Stajich J.E."/>
            <person name="Spatafora J.W."/>
            <person name="Visel A."/>
            <person name="Grigoriev I.V."/>
        </authorList>
    </citation>
    <scope>NUCLEOTIDE SEQUENCE [LARGE SCALE GENOMIC DNA]</scope>
    <source>
        <strain evidence="2 3">CBS 931.73</strain>
    </source>
</reference>
<evidence type="ECO:0000313" key="3">
    <source>
        <dbReference type="Proteomes" id="UP000193498"/>
    </source>
</evidence>
<dbReference type="OrthoDB" id="2257833at2759"/>
<dbReference type="Proteomes" id="UP000193498">
    <property type="component" value="Unassembled WGS sequence"/>
</dbReference>
<comment type="caution">
    <text evidence="2">The sequence shown here is derived from an EMBL/GenBank/DDBJ whole genome shotgun (WGS) entry which is preliminary data.</text>
</comment>
<name>A0A1Y1XMW6_9FUNG</name>
<evidence type="ECO:0000313" key="2">
    <source>
        <dbReference type="EMBL" id="ORX87015.1"/>
    </source>
</evidence>
<organism evidence="2 3">
    <name type="scientific">Basidiobolus meristosporus CBS 931.73</name>
    <dbReference type="NCBI Taxonomy" id="1314790"/>
    <lineage>
        <taxon>Eukaryota</taxon>
        <taxon>Fungi</taxon>
        <taxon>Fungi incertae sedis</taxon>
        <taxon>Zoopagomycota</taxon>
        <taxon>Entomophthoromycotina</taxon>
        <taxon>Basidiobolomycetes</taxon>
        <taxon>Basidiobolales</taxon>
        <taxon>Basidiobolaceae</taxon>
        <taxon>Basidiobolus</taxon>
    </lineage>
</organism>
<dbReference type="InParanoid" id="A0A1Y1XMW6"/>
<dbReference type="AlphaFoldDB" id="A0A1Y1XMW6"/>
<sequence length="149" mass="17203">MKRLPKKPHPASCDEVHVTPAKAGTSFKRQGNPPKRLSRSGSCLSLCKPGRVKNPDTSNEQAVELLRKEAYSELQRQIQHYNDQLVARMRFIESLPYEEQQSWLEAFVQHDHLRDQDEDIELIIGAMNDSASIKDYSPVIEWQQNQVYI</sequence>
<feature type="region of interest" description="Disordered" evidence="1">
    <location>
        <begin position="1"/>
        <end position="42"/>
    </location>
</feature>